<dbReference type="EMBL" id="JBBPBN010000003">
    <property type="protein sequence ID" value="KAK9043886.1"/>
    <property type="molecule type" value="Genomic_DNA"/>
</dbReference>
<reference evidence="1 2" key="1">
    <citation type="journal article" date="2024" name="G3 (Bethesda)">
        <title>Genome assembly of Hibiscus sabdariffa L. provides insights into metabolisms of medicinal natural products.</title>
        <authorList>
            <person name="Kim T."/>
        </authorList>
    </citation>
    <scope>NUCLEOTIDE SEQUENCE [LARGE SCALE GENOMIC DNA]</scope>
    <source>
        <strain evidence="1">TK-2024</strain>
        <tissue evidence="1">Old leaves</tissue>
    </source>
</reference>
<dbReference type="Proteomes" id="UP001396334">
    <property type="component" value="Unassembled WGS sequence"/>
</dbReference>
<gene>
    <name evidence="1" type="ORF">V6N11_072210</name>
</gene>
<name>A0ABR2U2C5_9ROSI</name>
<proteinExistence type="predicted"/>
<protein>
    <submittedName>
        <fullName evidence="1">Uncharacterized protein</fullName>
    </submittedName>
</protein>
<evidence type="ECO:0000313" key="2">
    <source>
        <dbReference type="Proteomes" id="UP001396334"/>
    </source>
</evidence>
<keyword evidence="2" id="KW-1185">Reference proteome</keyword>
<sequence>MNPVSSFLVESKVSMVLLHLEKLEQYHCRERMHSAFTEEIEMAKACSAAVVAIVSSAHIIAFPIVVIQGQFSTVENLPCHCVWTTK</sequence>
<organism evidence="1 2">
    <name type="scientific">Hibiscus sabdariffa</name>
    <name type="common">roselle</name>
    <dbReference type="NCBI Taxonomy" id="183260"/>
    <lineage>
        <taxon>Eukaryota</taxon>
        <taxon>Viridiplantae</taxon>
        <taxon>Streptophyta</taxon>
        <taxon>Embryophyta</taxon>
        <taxon>Tracheophyta</taxon>
        <taxon>Spermatophyta</taxon>
        <taxon>Magnoliopsida</taxon>
        <taxon>eudicotyledons</taxon>
        <taxon>Gunneridae</taxon>
        <taxon>Pentapetalae</taxon>
        <taxon>rosids</taxon>
        <taxon>malvids</taxon>
        <taxon>Malvales</taxon>
        <taxon>Malvaceae</taxon>
        <taxon>Malvoideae</taxon>
        <taxon>Hibiscus</taxon>
    </lineage>
</organism>
<accession>A0ABR2U2C5</accession>
<evidence type="ECO:0000313" key="1">
    <source>
        <dbReference type="EMBL" id="KAK9043886.1"/>
    </source>
</evidence>
<comment type="caution">
    <text evidence="1">The sequence shown here is derived from an EMBL/GenBank/DDBJ whole genome shotgun (WGS) entry which is preliminary data.</text>
</comment>